<dbReference type="Gramene" id="AET6Gv20478600.9">
    <property type="protein sequence ID" value="AET6Gv20478600.9"/>
    <property type="gene ID" value="AET6Gv20478600"/>
</dbReference>
<reference evidence="2" key="1">
    <citation type="journal article" date="2014" name="Science">
        <title>Ancient hybridizations among the ancestral genomes of bread wheat.</title>
        <authorList>
            <consortium name="International Wheat Genome Sequencing Consortium,"/>
            <person name="Marcussen T."/>
            <person name="Sandve S.R."/>
            <person name="Heier L."/>
            <person name="Spannagl M."/>
            <person name="Pfeifer M."/>
            <person name="Jakobsen K.S."/>
            <person name="Wulff B.B."/>
            <person name="Steuernagel B."/>
            <person name="Mayer K.F."/>
            <person name="Olsen O.A."/>
        </authorList>
    </citation>
    <scope>NUCLEOTIDE SEQUENCE [LARGE SCALE GENOMIC DNA]</scope>
    <source>
        <strain evidence="2">cv. AL8/78</strain>
    </source>
</reference>
<evidence type="ECO:0000313" key="1">
    <source>
        <dbReference type="EnsemblPlants" id="AET6Gv20478600.9"/>
    </source>
</evidence>
<dbReference type="AlphaFoldDB" id="A0A453NTY9"/>
<dbReference type="Proteomes" id="UP000015105">
    <property type="component" value="Chromosome 6D"/>
</dbReference>
<reference evidence="1" key="4">
    <citation type="submission" date="2019-03" db="UniProtKB">
        <authorList>
            <consortium name="EnsemblPlants"/>
        </authorList>
    </citation>
    <scope>IDENTIFICATION</scope>
</reference>
<reference evidence="1" key="5">
    <citation type="journal article" date="2021" name="G3 (Bethesda)">
        <title>Aegilops tauschii genome assembly Aet v5.0 features greater sequence contiguity and improved annotation.</title>
        <authorList>
            <person name="Wang L."/>
            <person name="Zhu T."/>
            <person name="Rodriguez J.C."/>
            <person name="Deal K.R."/>
            <person name="Dubcovsky J."/>
            <person name="McGuire P.E."/>
            <person name="Lux T."/>
            <person name="Spannagl M."/>
            <person name="Mayer K.F.X."/>
            <person name="Baldrich P."/>
            <person name="Meyers B.C."/>
            <person name="Huo N."/>
            <person name="Gu Y.Q."/>
            <person name="Zhou H."/>
            <person name="Devos K.M."/>
            <person name="Bennetzen J.L."/>
            <person name="Unver T."/>
            <person name="Budak H."/>
            <person name="Gulick P.J."/>
            <person name="Galiba G."/>
            <person name="Kalapos B."/>
            <person name="Nelson D.R."/>
            <person name="Li P."/>
            <person name="You F.M."/>
            <person name="Luo M.C."/>
            <person name="Dvorak J."/>
        </authorList>
    </citation>
    <scope>NUCLEOTIDE SEQUENCE [LARGE SCALE GENOMIC DNA]</scope>
    <source>
        <strain evidence="1">cv. AL8/78</strain>
    </source>
</reference>
<protein>
    <submittedName>
        <fullName evidence="1">Uncharacterized protein</fullName>
    </submittedName>
</protein>
<accession>A0A453NTY9</accession>
<keyword evidence="2" id="KW-1185">Reference proteome</keyword>
<organism evidence="1 2">
    <name type="scientific">Aegilops tauschii subsp. strangulata</name>
    <name type="common">Goatgrass</name>
    <dbReference type="NCBI Taxonomy" id="200361"/>
    <lineage>
        <taxon>Eukaryota</taxon>
        <taxon>Viridiplantae</taxon>
        <taxon>Streptophyta</taxon>
        <taxon>Embryophyta</taxon>
        <taxon>Tracheophyta</taxon>
        <taxon>Spermatophyta</taxon>
        <taxon>Magnoliopsida</taxon>
        <taxon>Liliopsida</taxon>
        <taxon>Poales</taxon>
        <taxon>Poaceae</taxon>
        <taxon>BOP clade</taxon>
        <taxon>Pooideae</taxon>
        <taxon>Triticodae</taxon>
        <taxon>Triticeae</taxon>
        <taxon>Triticinae</taxon>
        <taxon>Aegilops</taxon>
    </lineage>
</organism>
<reference evidence="2" key="2">
    <citation type="journal article" date="2017" name="Nat. Plants">
        <title>The Aegilops tauschii genome reveals multiple impacts of transposons.</title>
        <authorList>
            <person name="Zhao G."/>
            <person name="Zou C."/>
            <person name="Li K."/>
            <person name="Wang K."/>
            <person name="Li T."/>
            <person name="Gao L."/>
            <person name="Zhang X."/>
            <person name="Wang H."/>
            <person name="Yang Z."/>
            <person name="Liu X."/>
            <person name="Jiang W."/>
            <person name="Mao L."/>
            <person name="Kong X."/>
            <person name="Jiao Y."/>
            <person name="Jia J."/>
        </authorList>
    </citation>
    <scope>NUCLEOTIDE SEQUENCE [LARGE SCALE GENOMIC DNA]</scope>
    <source>
        <strain evidence="2">cv. AL8/78</strain>
    </source>
</reference>
<dbReference type="EnsemblPlants" id="AET6Gv20478600.9">
    <property type="protein sequence ID" value="AET6Gv20478600.9"/>
    <property type="gene ID" value="AET6Gv20478600"/>
</dbReference>
<sequence length="85" mass="9694">MTVIFFVLTVFSLSFKLTVVHLCYCSTNSMLAVNDDVPLIFVISLLTVYLKVGVSRHDYYCCRQFLLKHAYTPSIKKSLYRGSSS</sequence>
<evidence type="ECO:0000313" key="2">
    <source>
        <dbReference type="Proteomes" id="UP000015105"/>
    </source>
</evidence>
<reference evidence="1" key="3">
    <citation type="journal article" date="2017" name="Nature">
        <title>Genome sequence of the progenitor of the wheat D genome Aegilops tauschii.</title>
        <authorList>
            <person name="Luo M.C."/>
            <person name="Gu Y.Q."/>
            <person name="Puiu D."/>
            <person name="Wang H."/>
            <person name="Twardziok S.O."/>
            <person name="Deal K.R."/>
            <person name="Huo N."/>
            <person name="Zhu T."/>
            <person name="Wang L."/>
            <person name="Wang Y."/>
            <person name="McGuire P.E."/>
            <person name="Liu S."/>
            <person name="Long H."/>
            <person name="Ramasamy R.K."/>
            <person name="Rodriguez J.C."/>
            <person name="Van S.L."/>
            <person name="Yuan L."/>
            <person name="Wang Z."/>
            <person name="Xia Z."/>
            <person name="Xiao L."/>
            <person name="Anderson O.D."/>
            <person name="Ouyang S."/>
            <person name="Liang Y."/>
            <person name="Zimin A.V."/>
            <person name="Pertea G."/>
            <person name="Qi P."/>
            <person name="Bennetzen J.L."/>
            <person name="Dai X."/>
            <person name="Dawson M.W."/>
            <person name="Muller H.G."/>
            <person name="Kugler K."/>
            <person name="Rivarola-Duarte L."/>
            <person name="Spannagl M."/>
            <person name="Mayer K.F.X."/>
            <person name="Lu F.H."/>
            <person name="Bevan M.W."/>
            <person name="Leroy P."/>
            <person name="Li P."/>
            <person name="You F.M."/>
            <person name="Sun Q."/>
            <person name="Liu Z."/>
            <person name="Lyons E."/>
            <person name="Wicker T."/>
            <person name="Salzberg S.L."/>
            <person name="Devos K.M."/>
            <person name="Dvorak J."/>
        </authorList>
    </citation>
    <scope>NUCLEOTIDE SEQUENCE [LARGE SCALE GENOMIC DNA]</scope>
    <source>
        <strain evidence="1">cv. AL8/78</strain>
    </source>
</reference>
<name>A0A453NTY9_AEGTS</name>
<proteinExistence type="predicted"/>